<keyword evidence="4" id="KW-1185">Reference proteome</keyword>
<dbReference type="Pfam" id="PF06347">
    <property type="entry name" value="SH3_4"/>
    <property type="match status" value="2"/>
</dbReference>
<evidence type="ECO:0000256" key="1">
    <source>
        <dbReference type="SAM" id="MobiDB-lite"/>
    </source>
</evidence>
<dbReference type="eggNOG" id="COG3807">
    <property type="taxonomic scope" value="Bacteria"/>
</dbReference>
<dbReference type="InterPro" id="IPR052354">
    <property type="entry name" value="Cell_Wall_Dynamics_Protein"/>
</dbReference>
<sequence>MNEAIYKILRFFKIYSLPFLTVVLAFGIYYVIFEVTHALKKKEEANLSDRDKIALIEEDKNPEAPPLVPIEIPQPEAPLPEVPLAPNLSEERDSSASSTKTLLYSVNTEVLNIRENPSTTAPITAKKERGEVVEASEVRGDWVKIKEGWAYLKLLTPLKATPAPRPKASTPDVKVIRYSVNTEVLNIRENPSTTAPITAKKERGEVVEASEVRGDWVKIKEGWAYLKLLTPLP</sequence>
<dbReference type="AlphaFoldDB" id="Q7MQN1"/>
<dbReference type="STRING" id="273121.WS2167"/>
<keyword evidence="2" id="KW-0812">Transmembrane</keyword>
<dbReference type="KEGG" id="wsu:WS2167"/>
<dbReference type="Gene3D" id="2.30.30.40">
    <property type="entry name" value="SH3 Domains"/>
    <property type="match status" value="2"/>
</dbReference>
<dbReference type="InterPro" id="IPR010466">
    <property type="entry name" value="DUF1058"/>
</dbReference>
<dbReference type="PANTHER" id="PTHR34408">
    <property type="entry name" value="FAMILY PROTEIN, PUTATIVE-RELATED"/>
    <property type="match status" value="1"/>
</dbReference>
<dbReference type="RefSeq" id="WP_011139941.1">
    <property type="nucleotide sequence ID" value="NC_005090.1"/>
</dbReference>
<dbReference type="HOGENOM" id="CLU_1426196_0_0_7"/>
<feature type="transmembrane region" description="Helical" evidence="2">
    <location>
        <begin position="12"/>
        <end position="32"/>
    </location>
</feature>
<keyword evidence="2" id="KW-1133">Transmembrane helix</keyword>
<dbReference type="EMBL" id="BX571662">
    <property type="protein sequence ID" value="CAE11159.1"/>
    <property type="molecule type" value="Genomic_DNA"/>
</dbReference>
<reference evidence="3 4" key="1">
    <citation type="journal article" date="2003" name="Proc. Natl. Acad. Sci. U.S.A.">
        <title>Complete genome sequence and analysis of Wolinella succinogenes.</title>
        <authorList>
            <person name="Baar C."/>
            <person name="Eppinger M."/>
            <person name="Raddatz G."/>
            <person name="Simon JM."/>
            <person name="Lanz C."/>
            <person name="Klimmek O."/>
            <person name="Nandakumar R."/>
            <person name="Gross R."/>
            <person name="Rosinus A."/>
            <person name="Keller H."/>
            <person name="Jagtap P."/>
            <person name="Linke B."/>
            <person name="Meyer F."/>
            <person name="Lederer H."/>
            <person name="Schuster S.C."/>
        </authorList>
    </citation>
    <scope>NUCLEOTIDE SEQUENCE [LARGE SCALE GENOMIC DNA]</scope>
    <source>
        <strain evidence="4">ATCC 29543 / DSM 1740 / CCUG 13145 / JCM 31913 / LMG 7466 / NCTC 11488 / FDC 602W</strain>
    </source>
</reference>
<evidence type="ECO:0008006" key="5">
    <source>
        <dbReference type="Google" id="ProtNLM"/>
    </source>
</evidence>
<accession>Q7MQN1</accession>
<feature type="region of interest" description="Disordered" evidence="1">
    <location>
        <begin position="75"/>
        <end position="97"/>
    </location>
</feature>
<evidence type="ECO:0000256" key="2">
    <source>
        <dbReference type="SAM" id="Phobius"/>
    </source>
</evidence>
<proteinExistence type="predicted"/>
<keyword evidence="2" id="KW-0472">Membrane</keyword>
<dbReference type="Proteomes" id="UP000000422">
    <property type="component" value="Chromosome"/>
</dbReference>
<dbReference type="PANTHER" id="PTHR34408:SF1">
    <property type="entry name" value="GLYCOSYL HYDROLASE FAMILY 19 DOMAIN-CONTAINING PROTEIN HI_1415"/>
    <property type="match status" value="1"/>
</dbReference>
<evidence type="ECO:0000313" key="3">
    <source>
        <dbReference type="EMBL" id="CAE11159.1"/>
    </source>
</evidence>
<evidence type="ECO:0000313" key="4">
    <source>
        <dbReference type="Proteomes" id="UP000000422"/>
    </source>
</evidence>
<protein>
    <recommendedName>
        <fullName evidence="5">SH3b domain-containing protein</fullName>
    </recommendedName>
</protein>
<organism evidence="4">
    <name type="scientific">Wolinella succinogenes (strain ATCC 29543 / DSM 1740 / CCUG 13145 / JCM 31913 / LMG 7466 / NCTC 11488 / FDC 602W)</name>
    <name type="common">Vibrio succinogenes</name>
    <dbReference type="NCBI Taxonomy" id="273121"/>
    <lineage>
        <taxon>Bacteria</taxon>
        <taxon>Pseudomonadati</taxon>
        <taxon>Campylobacterota</taxon>
        <taxon>Epsilonproteobacteria</taxon>
        <taxon>Campylobacterales</taxon>
        <taxon>Helicobacteraceae</taxon>
        <taxon>Wolinella</taxon>
    </lineage>
</organism>
<gene>
    <name evidence="3" type="ordered locus">WS2167</name>
</gene>
<name>Q7MQN1_WOLSU</name>